<proteinExistence type="predicted"/>
<gene>
    <name evidence="4" type="ORF">GZA08_06695</name>
</gene>
<dbReference type="InterPro" id="IPR050356">
    <property type="entry name" value="SulA_CellDiv_inhibitor"/>
</dbReference>
<evidence type="ECO:0000256" key="1">
    <source>
        <dbReference type="ARBA" id="ARBA00022763"/>
    </source>
</evidence>
<dbReference type="Pfam" id="PF00817">
    <property type="entry name" value="IMS"/>
    <property type="match status" value="1"/>
</dbReference>
<feature type="region of interest" description="Disordered" evidence="2">
    <location>
        <begin position="417"/>
        <end position="437"/>
    </location>
</feature>
<protein>
    <submittedName>
        <fullName evidence="4">DNA polymerase Y family protein</fullName>
    </submittedName>
</protein>
<dbReference type="InterPro" id="IPR043502">
    <property type="entry name" value="DNA/RNA_pol_sf"/>
</dbReference>
<dbReference type="InterPro" id="IPR001126">
    <property type="entry name" value="UmuC"/>
</dbReference>
<organism evidence="4 5">
    <name type="scientific">Pseudoroseicyclus tamaricis</name>
    <dbReference type="NCBI Taxonomy" id="2705421"/>
    <lineage>
        <taxon>Bacteria</taxon>
        <taxon>Pseudomonadati</taxon>
        <taxon>Pseudomonadota</taxon>
        <taxon>Alphaproteobacteria</taxon>
        <taxon>Rhodobacterales</taxon>
        <taxon>Paracoccaceae</taxon>
        <taxon>Pseudoroseicyclus</taxon>
    </lineage>
</organism>
<feature type="domain" description="UmuC" evidence="3">
    <location>
        <begin position="39"/>
        <end position="172"/>
    </location>
</feature>
<sequence>MAGAAGQPARRVLSIDLPLFAIERHLQEAARQGEAVVEELPLVLTLEGRHGPVVQAASRTARAEGVQVGMRVVDARALLPQLHVAYADPGGDGAALTRLMRWARRWSPWTAVDGSAGETAPAGSEALVLDVTGCAHLFGGEAEMLRLIEAELSGLGLSARLAIAPSHGAAWALARFGPVRALCPEAELAERLAPLPVRALRLEEEAITLLNRLGLKTIGDLAALPRLSLARRFAREPLPRNPLLRLDQATGQSDEPLDAPEEPPRFLARQRLAEPVLDPVPLIPALAEALVAELTRAGHGARRLVLSVYRTDGETASASATTARASRDAAHFARLFEGKLDRLDPGFGFDCVTLSAPRAEPLGQRQSRLDARRAEGEELAALVDRLSARFGAHNLVRPVPAESHLPERAEHAPPALAGRPEVAAAPRPPGAPPRPIRLFEPPEEVRVIYAVPEGPPAQFIWRRVTHRVTRFAGPERIAPEWWQDSPGTRLRDYWRIEDHEGRRFWLYREGLDGDGRGGVPRWFMHGAFA</sequence>
<dbReference type="EMBL" id="JAAGAB010000002">
    <property type="protein sequence ID" value="NDV00655.1"/>
    <property type="molecule type" value="Genomic_DNA"/>
</dbReference>
<accession>A0A6B2JRP9</accession>
<reference evidence="4 5" key="1">
    <citation type="submission" date="2020-02" db="EMBL/GenBank/DDBJ databases">
        <title>Pseudoroseicyclus tamarix, sp. nov., isolated from offshore sediment of a Tamarix chinensis forest.</title>
        <authorList>
            <person name="Gai Y."/>
        </authorList>
    </citation>
    <scope>NUCLEOTIDE SEQUENCE [LARGE SCALE GENOMIC DNA]</scope>
    <source>
        <strain evidence="4 5">CLL3-39</strain>
    </source>
</reference>
<dbReference type="GO" id="GO:0006281">
    <property type="term" value="P:DNA repair"/>
    <property type="evidence" value="ECO:0007669"/>
    <property type="project" value="InterPro"/>
</dbReference>
<dbReference type="PANTHER" id="PTHR35369">
    <property type="entry name" value="BLR3025 PROTEIN-RELATED"/>
    <property type="match status" value="1"/>
</dbReference>
<evidence type="ECO:0000256" key="2">
    <source>
        <dbReference type="SAM" id="MobiDB-lite"/>
    </source>
</evidence>
<dbReference type="AlphaFoldDB" id="A0A6B2JRP9"/>
<keyword evidence="1" id="KW-0227">DNA damage</keyword>
<keyword evidence="5" id="KW-1185">Reference proteome</keyword>
<dbReference type="Proteomes" id="UP000474757">
    <property type="component" value="Unassembled WGS sequence"/>
</dbReference>
<dbReference type="RefSeq" id="WP_163891354.1">
    <property type="nucleotide sequence ID" value="NZ_JAAFYS010000002.1"/>
</dbReference>
<comment type="caution">
    <text evidence="4">The sequence shown here is derived from an EMBL/GenBank/DDBJ whole genome shotgun (WGS) entry which is preliminary data.</text>
</comment>
<name>A0A6B2JRP9_9RHOB</name>
<evidence type="ECO:0000259" key="3">
    <source>
        <dbReference type="Pfam" id="PF00817"/>
    </source>
</evidence>
<dbReference type="Gene3D" id="3.40.1170.60">
    <property type="match status" value="1"/>
</dbReference>
<dbReference type="PANTHER" id="PTHR35369:SF2">
    <property type="entry name" value="BLR3025 PROTEIN"/>
    <property type="match status" value="1"/>
</dbReference>
<dbReference type="SUPFAM" id="SSF56672">
    <property type="entry name" value="DNA/RNA polymerases"/>
    <property type="match status" value="1"/>
</dbReference>
<evidence type="ECO:0000313" key="5">
    <source>
        <dbReference type="Proteomes" id="UP000474757"/>
    </source>
</evidence>
<evidence type="ECO:0000313" key="4">
    <source>
        <dbReference type="EMBL" id="NDV00655.1"/>
    </source>
</evidence>
<dbReference type="CDD" id="cd03468">
    <property type="entry name" value="PolY_like"/>
    <property type="match status" value="1"/>
</dbReference>
<feature type="compositionally biased region" description="Pro residues" evidence="2">
    <location>
        <begin position="426"/>
        <end position="435"/>
    </location>
</feature>